<dbReference type="FunFam" id="1.10.1200.10:FF:000005">
    <property type="entry name" value="Nonribosomal peptide synthetase 1"/>
    <property type="match status" value="1"/>
</dbReference>
<evidence type="ECO:0000256" key="4">
    <source>
        <dbReference type="ARBA" id="ARBA00022553"/>
    </source>
</evidence>
<evidence type="ECO:0000259" key="5">
    <source>
        <dbReference type="PROSITE" id="PS50075"/>
    </source>
</evidence>
<feature type="domain" description="Carrier" evidence="5">
    <location>
        <begin position="2584"/>
        <end position="2659"/>
    </location>
</feature>
<dbReference type="InterPro" id="IPR023213">
    <property type="entry name" value="CAT-like_dom_sf"/>
</dbReference>
<feature type="domain" description="Carrier" evidence="5">
    <location>
        <begin position="1015"/>
        <end position="1090"/>
    </location>
</feature>
<dbReference type="SUPFAM" id="SSF52777">
    <property type="entry name" value="CoA-dependent acyltransferases"/>
    <property type="match status" value="6"/>
</dbReference>
<dbReference type="InterPro" id="IPR010071">
    <property type="entry name" value="AA_adenyl_dom"/>
</dbReference>
<dbReference type="GO" id="GO:0008610">
    <property type="term" value="P:lipid biosynthetic process"/>
    <property type="evidence" value="ECO:0007669"/>
    <property type="project" value="UniProtKB-ARBA"/>
</dbReference>
<dbReference type="GO" id="GO:0009239">
    <property type="term" value="P:enterobactin biosynthetic process"/>
    <property type="evidence" value="ECO:0007669"/>
    <property type="project" value="TreeGrafter"/>
</dbReference>
<dbReference type="NCBIfam" id="TIGR01733">
    <property type="entry name" value="AA-adenyl-dom"/>
    <property type="match status" value="2"/>
</dbReference>
<evidence type="ECO:0000313" key="6">
    <source>
        <dbReference type="EMBL" id="EXG82719.1"/>
    </source>
</evidence>
<dbReference type="HOGENOM" id="CLU_227422_0_0_11"/>
<accession>A0A010ZVK1</accession>
<dbReference type="OrthoDB" id="2472181at2"/>
<dbReference type="FunFam" id="3.40.50.980:FF:000001">
    <property type="entry name" value="Non-ribosomal peptide synthetase"/>
    <property type="match status" value="2"/>
</dbReference>
<evidence type="ECO:0000313" key="7">
    <source>
        <dbReference type="Proteomes" id="UP000021053"/>
    </source>
</evidence>
<dbReference type="InterPro" id="IPR036736">
    <property type="entry name" value="ACP-like_sf"/>
</dbReference>
<dbReference type="PATRIC" id="fig|927661.3.peg.3888"/>
<dbReference type="Gene3D" id="3.30.300.30">
    <property type="match status" value="2"/>
</dbReference>
<comment type="caution">
    <text evidence="6">The sequence shown here is derived from an EMBL/GenBank/DDBJ whole genome shotgun (WGS) entry which is preliminary data.</text>
</comment>
<dbReference type="InterPro" id="IPR000873">
    <property type="entry name" value="AMP-dep_synth/lig_dom"/>
</dbReference>
<dbReference type="InterPro" id="IPR025110">
    <property type="entry name" value="AMP-bd_C"/>
</dbReference>
<comment type="cofactor">
    <cofactor evidence="1">
        <name>pantetheine 4'-phosphate</name>
        <dbReference type="ChEBI" id="CHEBI:47942"/>
    </cofactor>
</comment>
<dbReference type="GO" id="GO:0072330">
    <property type="term" value="P:monocarboxylic acid biosynthetic process"/>
    <property type="evidence" value="ECO:0007669"/>
    <property type="project" value="UniProtKB-ARBA"/>
</dbReference>
<evidence type="ECO:0000256" key="1">
    <source>
        <dbReference type="ARBA" id="ARBA00001957"/>
    </source>
</evidence>
<dbReference type="PANTHER" id="PTHR45527:SF1">
    <property type="entry name" value="FATTY ACID SYNTHASE"/>
    <property type="match status" value="1"/>
</dbReference>
<dbReference type="Pfam" id="PF00668">
    <property type="entry name" value="Condensation"/>
    <property type="match status" value="3"/>
</dbReference>
<dbReference type="CDD" id="cd19531">
    <property type="entry name" value="LCL_NRPS-like"/>
    <property type="match status" value="3"/>
</dbReference>
<dbReference type="InterPro" id="IPR001242">
    <property type="entry name" value="Condensation_dom"/>
</dbReference>
<dbReference type="InterPro" id="IPR042099">
    <property type="entry name" value="ANL_N_sf"/>
</dbReference>
<dbReference type="CDD" id="cd05930">
    <property type="entry name" value="A_NRPS"/>
    <property type="match status" value="2"/>
</dbReference>
<sequence length="2683" mass="286696">MASPVADRVFTLDPRRRSALAALLGARTGPGAIPRQPRDGRTFPCTPAQVRLWLADQLDTGAVAVPNATAGLRLHGPLRVEALRSALAEVAGRHESMRTRYGVSAGVPHQIVAATAPAPFDVVDLTGSPADARSAAASAVTAEAAAERFDLATGPLFRLTLCRLSDQDHVLLFAGHHIAFDEQSVDIVLRELAAGYAAPAGGDPGGELDYVDYACWVAGQEVPAAADEYWRERLAPPLPDLDLPFLTPARRRSAAAVPGPAEPGAAAGTESVRVRLAAGRLDRLRAVTGNQTPFVTLLAVLDVLLARYTGSADVTVGTVSAGRARTELEPLVGCFLNPLVLRTDLAGAATFTEVVHRVRATVAEAFAREVPFDLLAGRTPRRPGIHPLFQAALHVHRHRADEGAWPGLTTEVWHHEVGADALDLTVEATPLPDGTTDLTFRTPRGAAEPGAIDRFAEAFRTLVDAVGEAPDAPLADAGRAPRADREVLRRWNTTSRPVPSSTVAALIAERVTRTPDAVAVVGAGLTWTYADLGREVSALAARLTAAGCRRGTLVAVCLERSPWLVVATLAVWRAGGAYVPIDPEYPPDRQALVLSDSHAALVVTRRAQDTHLPPTPAPIIHVDEPRPAPVVEVPDGPEPDDLAYVLYTSGSTGRPKGVAVEHRALGNLIADFGHRLAAGPADRWLAVTSLAFDIAALELYLPLVTGARLVVADEASARDGRALGDLIRREGVTHVQTTPSRWRLLLAGGFGRTDPSTVDRAASVGPGSARAVTALVGGEALPPGLARDLRARTGRLLNVYGPTETTVWSCAWEVPADVDEVVIGTPLANTRIQLRDPDGHLVPVGAPGELWIGGLGVARGYLDRPGLTADRFRPDPDGPPGARLYRTGDLARWRGDGQLVFLGRTDDQVKLNGHRVELGEIENRLGGVEGVAAAAVAVTGDVAGERALVAYVVPVPGASWDPGLVRAALARALPDAMVPRRYVALEQLPLTPNGKLDRAALPAPDLTPETAGYRPPGTPSEHVVAAVFAEVLGHDRVGADDDFLALGGHSLLAMTIAALLSEHFGREVGVASVFTWPVVADLARELDRTHADRTRATMARRPIEPRPTGSGPAPLSLGQQPLWFLHQLDPADASYNMPLVYRCAGPIDPDALDRALTRVVARHEALRTRFGLVDGEPALLVDPPADVTAERVDLSAAPDPVLAAHERVAGWTNAPFDLERDRPIRAGLIRLGPDDHVWCLVVHHIGGDGQSLALLVEEIRHAYDGAPRPDFPVRYSDFAAWERAVVRDGEDDAFAYWRDRLAGVPVLDLPTDRPRPPLPSTRGAFVRHRLPIELTEAVERLAVARRSTLFVVLLAAYQAVLSRLSGQTDFCVGTSASARVRPEIVPLIGMFTDTLALRADLSGDPTFADLLSRTRHTVLGAFGHPRIPFERLAAAWHLPRDASFHPFFQTMLIVHTEDAAGVDVVPGVRAEPFDDGVTQAKFDLMAECWRDPDGLDVALNYRTDLFDAATMTGLAERLEALLRAAVAAPDRPLSGVELVSSAERSRLLALGRGASADDDPADVVALVAERVRLDPDAVAIVDGDEQLTYAQLAGRARALAARLRALGVGPEVPVAVALPRSAELIVALLGVLEAGGAYVPIDVGYPPARIEFLLRDSGATVLVTDSPHDHFPPVDHLVLPGDVLPGDVHPGRAEPTSAGPGAPAYVIYTSGSTGTPKGVVVSRGALAARVEWMRRRYALGPADQVVQFASVSFDTHVEEVWPALTAGARLVLLPPGQDLPELLDHTPVTVLDLPTPYFHELVPTLDRLHLPDSLRLLILGADQVRSDALATWRHRVGDRVEVLNTYGPTEATVIATAATLGGHDTDGRPPIGRPIDRTRLYVLDEHLTPAGSGELWIAGAGLARGYLGRPGLTADRFRPDPFGPAGTRMYRTGDRVRWRADGQLEFLGRLDDQVKIRGYRVELGEVETALAAQPGVRQAVVVPRTDAAGHRTLAGYLVGDADPADVRAGLAARLPAYLVPTHLTAVDEIPLTGNGKVDRRALPAPDPRQDTGYLAPRTPTEELVAQVWAAVLGLDAVGMHDDFFALGGHSLLATGAVARLCTVVDCDLTVRTLFGAPTVAGLAAAIDRLRTRPGTADRPVVARPAGAGPAPLSLGQERLWFLHQLDPDDASYSIHLAYRLRGPVDPARLEHALGVVVDRHDVLRTRFPEIDGEPVQDVGPATGVTLLRAGAAGPEEARTRVAEWVNTPFDLETGPPIRAGLVRISDDDHVLAVVLHHIAGDGRSAGLLAAELRRAYDGAELPALPVQYADFATWQRARTAGEELGYWTEQLAGVPPLELPTDRPRPPVPSSAGDFLVHDLPEPVVRAVRRLAAESSATPFVVLLAAYQVLLGRLTGSPDLCVGTPIEHRPRVEVADLIGFFVNTLALRADLSGAPSFRELVARTRDTAFAAYARQDVPFDRILGALDLPRDVGRTPLLETMFTLHTEDAAGTDVLPGVDAEFFDAEFRQVKYDLSLDAWRMPDGLRLVFGYRTDLFSRDTVGGWAEQFAALLGTLLSDPDGLVSGAERTRRAVRVPRGPVPYVAPRTAAEELVADVWAELLGLDRVGLYADFFASGGHSLLAMKMLARLRAATGTRIPLRAVFAHPVLERFAAAVEEALLADLADLSDDEAAALLAAEEEPTP</sequence>
<evidence type="ECO:0000256" key="3">
    <source>
        <dbReference type="ARBA" id="ARBA00022450"/>
    </source>
</evidence>
<keyword evidence="7" id="KW-1185">Reference proteome</keyword>
<reference evidence="6 7" key="1">
    <citation type="submission" date="2013-07" db="EMBL/GenBank/DDBJ databases">
        <authorList>
            <consortium name="DOE Joint Genome Institute"/>
            <person name="Eisen J."/>
            <person name="Huntemann M."/>
            <person name="Han J."/>
            <person name="Chen A."/>
            <person name="Kyrpides N."/>
            <person name="Mavromatis K."/>
            <person name="Markowitz V."/>
            <person name="Palaniappan K."/>
            <person name="Ivanova N."/>
            <person name="Schaumberg A."/>
            <person name="Pati A."/>
            <person name="Liolios K."/>
            <person name="Nordberg H.P."/>
            <person name="Cantor M.N."/>
            <person name="Hua S.X."/>
            <person name="Woyke T."/>
        </authorList>
    </citation>
    <scope>NUCLEOTIDE SEQUENCE [LARGE SCALE GENOMIC DNA]</scope>
    <source>
        <strain evidence="6 7">DSM 44712</strain>
    </source>
</reference>
<protein>
    <submittedName>
        <fullName evidence="6">Amino acid adenylation enzyme/thioester reductase family protein</fullName>
    </submittedName>
</protein>
<comment type="similarity">
    <text evidence="2">Belongs to the ATP-dependent AMP-binding enzyme family.</text>
</comment>
<dbReference type="Gene3D" id="3.30.559.10">
    <property type="entry name" value="Chloramphenicol acetyltransferase-like domain"/>
    <property type="match status" value="3"/>
</dbReference>
<dbReference type="Gene3D" id="3.40.50.12780">
    <property type="entry name" value="N-terminal domain of ligase-like"/>
    <property type="match status" value="2"/>
</dbReference>
<dbReference type="InterPro" id="IPR020806">
    <property type="entry name" value="PKS_PP-bd"/>
</dbReference>
<dbReference type="Pfam" id="PF00501">
    <property type="entry name" value="AMP-binding"/>
    <property type="match status" value="2"/>
</dbReference>
<dbReference type="InterPro" id="IPR009081">
    <property type="entry name" value="PP-bd_ACP"/>
</dbReference>
<dbReference type="Gene3D" id="3.30.559.30">
    <property type="entry name" value="Nonribosomal peptide synthetase, condensation domain"/>
    <property type="match status" value="3"/>
</dbReference>
<dbReference type="FunFam" id="3.40.50.12780:FF:000012">
    <property type="entry name" value="Non-ribosomal peptide synthetase"/>
    <property type="match status" value="1"/>
</dbReference>
<dbReference type="Pfam" id="PF13193">
    <property type="entry name" value="AMP-binding_C"/>
    <property type="match status" value="2"/>
</dbReference>
<dbReference type="GO" id="GO:0043041">
    <property type="term" value="P:amino acid activation for nonribosomal peptide biosynthetic process"/>
    <property type="evidence" value="ECO:0007669"/>
    <property type="project" value="TreeGrafter"/>
</dbReference>
<dbReference type="InterPro" id="IPR045851">
    <property type="entry name" value="AMP-bd_C_sf"/>
</dbReference>
<dbReference type="FunFam" id="1.10.1200.10:FF:000016">
    <property type="entry name" value="Non-ribosomal peptide synthase"/>
    <property type="match status" value="1"/>
</dbReference>
<dbReference type="SUPFAM" id="SSF56801">
    <property type="entry name" value="Acetyl-CoA synthetase-like"/>
    <property type="match status" value="2"/>
</dbReference>
<dbReference type="SMART" id="SM00823">
    <property type="entry name" value="PKS_PP"/>
    <property type="match status" value="3"/>
</dbReference>
<dbReference type="Proteomes" id="UP000021053">
    <property type="component" value="Unassembled WGS sequence"/>
</dbReference>
<dbReference type="PANTHER" id="PTHR45527">
    <property type="entry name" value="NONRIBOSOMAL PEPTIDE SYNTHETASE"/>
    <property type="match status" value="1"/>
</dbReference>
<keyword evidence="4" id="KW-0597">Phosphoprotein</keyword>
<dbReference type="InterPro" id="IPR006162">
    <property type="entry name" value="Ppantetheine_attach_site"/>
</dbReference>
<dbReference type="GO" id="GO:0047527">
    <property type="term" value="F:2,3-dihydroxybenzoate-serine ligase activity"/>
    <property type="evidence" value="ECO:0007669"/>
    <property type="project" value="TreeGrafter"/>
</dbReference>
<gene>
    <name evidence="6" type="ORF">CryarDRAFT_3919</name>
</gene>
<dbReference type="GO" id="GO:0005829">
    <property type="term" value="C:cytosol"/>
    <property type="evidence" value="ECO:0007669"/>
    <property type="project" value="TreeGrafter"/>
</dbReference>
<keyword evidence="3" id="KW-0596">Phosphopantetheine</keyword>
<dbReference type="PROSITE" id="PS00455">
    <property type="entry name" value="AMP_BINDING"/>
    <property type="match status" value="2"/>
</dbReference>
<dbReference type="SUPFAM" id="SSF47336">
    <property type="entry name" value="ACP-like"/>
    <property type="match status" value="3"/>
</dbReference>
<dbReference type="GO" id="GO:0031177">
    <property type="term" value="F:phosphopantetheine binding"/>
    <property type="evidence" value="ECO:0007669"/>
    <property type="project" value="InterPro"/>
</dbReference>
<feature type="domain" description="Carrier" evidence="5">
    <location>
        <begin position="2055"/>
        <end position="2130"/>
    </location>
</feature>
<dbReference type="FunFam" id="3.30.300.30:FF:000010">
    <property type="entry name" value="Enterobactin synthetase component F"/>
    <property type="match status" value="1"/>
</dbReference>
<dbReference type="EMBL" id="JFBT01000001">
    <property type="protein sequence ID" value="EXG82719.1"/>
    <property type="molecule type" value="Genomic_DNA"/>
</dbReference>
<dbReference type="PROSITE" id="PS00012">
    <property type="entry name" value="PHOSPHOPANTETHEINE"/>
    <property type="match status" value="3"/>
</dbReference>
<dbReference type="RefSeq" id="WP_084700704.1">
    <property type="nucleotide sequence ID" value="NZ_KK073874.1"/>
</dbReference>
<dbReference type="GO" id="GO:0009366">
    <property type="term" value="C:enterobactin synthetase complex"/>
    <property type="evidence" value="ECO:0007669"/>
    <property type="project" value="TreeGrafter"/>
</dbReference>
<name>A0A010ZVK1_9ACTN</name>
<dbReference type="Gene3D" id="1.10.1200.10">
    <property type="entry name" value="ACP-like"/>
    <property type="match status" value="3"/>
</dbReference>
<dbReference type="Pfam" id="PF00550">
    <property type="entry name" value="PP-binding"/>
    <property type="match status" value="3"/>
</dbReference>
<proteinExistence type="inferred from homology"/>
<dbReference type="InterPro" id="IPR020845">
    <property type="entry name" value="AMP-binding_CS"/>
</dbReference>
<evidence type="ECO:0000256" key="2">
    <source>
        <dbReference type="ARBA" id="ARBA00006432"/>
    </source>
</evidence>
<dbReference type="PROSITE" id="PS50075">
    <property type="entry name" value="CARRIER"/>
    <property type="match status" value="3"/>
</dbReference>
<organism evidence="6 7">
    <name type="scientific">Cryptosporangium arvum DSM 44712</name>
    <dbReference type="NCBI Taxonomy" id="927661"/>
    <lineage>
        <taxon>Bacteria</taxon>
        <taxon>Bacillati</taxon>
        <taxon>Actinomycetota</taxon>
        <taxon>Actinomycetes</taxon>
        <taxon>Cryptosporangiales</taxon>
        <taxon>Cryptosporangiaceae</taxon>
        <taxon>Cryptosporangium</taxon>
    </lineage>
</organism>